<evidence type="ECO:0000259" key="10">
    <source>
        <dbReference type="PROSITE" id="PS50119"/>
    </source>
</evidence>
<feature type="domain" description="B box-type" evidence="10">
    <location>
        <begin position="1"/>
        <end position="47"/>
    </location>
</feature>
<organism evidence="12">
    <name type="scientific">Physcomitrium patens</name>
    <name type="common">Spreading-leaved earth moss</name>
    <name type="synonym">Physcomitrella patens</name>
    <dbReference type="NCBI Taxonomy" id="3218"/>
    <lineage>
        <taxon>Eukaryota</taxon>
        <taxon>Viridiplantae</taxon>
        <taxon>Streptophyta</taxon>
        <taxon>Embryophyta</taxon>
        <taxon>Bryophyta</taxon>
        <taxon>Bryophytina</taxon>
        <taxon>Bryopsida</taxon>
        <taxon>Funariidae</taxon>
        <taxon>Funariales</taxon>
        <taxon>Funariaceae</taxon>
        <taxon>Physcomitrium</taxon>
    </lineage>
</organism>
<evidence type="ECO:0000256" key="5">
    <source>
        <dbReference type="ARBA" id="ARBA00022833"/>
    </source>
</evidence>
<dbReference type="Gramene" id="Pp3c5_12180V3.4">
    <property type="protein sequence ID" value="Pp3c5_12180V3.4"/>
    <property type="gene ID" value="Pp3c5_12180"/>
</dbReference>
<dbReference type="Pfam" id="PF06203">
    <property type="entry name" value="CCT"/>
    <property type="match status" value="1"/>
</dbReference>
<dbReference type="GO" id="GO:0006355">
    <property type="term" value="P:regulation of DNA-templated transcription"/>
    <property type="evidence" value="ECO:0007669"/>
    <property type="project" value="UniProtKB-ARBA"/>
</dbReference>
<evidence type="ECO:0000256" key="3">
    <source>
        <dbReference type="ARBA" id="ARBA00022723"/>
    </source>
</evidence>
<dbReference type="SMR" id="A0A2K1KJD2"/>
<dbReference type="InterPro" id="IPR000315">
    <property type="entry name" value="Znf_B-box"/>
</dbReference>
<dbReference type="PANTHER" id="PTHR31717">
    <property type="entry name" value="ZINC FINGER PROTEIN CONSTANS-LIKE 10"/>
    <property type="match status" value="1"/>
</dbReference>
<evidence type="ECO:0000256" key="1">
    <source>
        <dbReference type="ARBA" id="ARBA00004123"/>
    </source>
</evidence>
<dbReference type="GO" id="GO:0005634">
    <property type="term" value="C:nucleus"/>
    <property type="evidence" value="ECO:0007669"/>
    <property type="project" value="UniProtKB-SubCell"/>
</dbReference>
<dbReference type="PROSITE" id="PS51017">
    <property type="entry name" value="CCT"/>
    <property type="match status" value="1"/>
</dbReference>
<dbReference type="EnsemblPlants" id="Pp3c5_12180V3.4">
    <property type="protein sequence ID" value="Pp3c5_12180V3.4"/>
    <property type="gene ID" value="Pp3c5_12180"/>
</dbReference>
<reference evidence="12 14" key="2">
    <citation type="journal article" date="2018" name="Plant J.">
        <title>The Physcomitrella patens chromosome-scale assembly reveals moss genome structure and evolution.</title>
        <authorList>
            <person name="Lang D."/>
            <person name="Ullrich K.K."/>
            <person name="Murat F."/>
            <person name="Fuchs J."/>
            <person name="Jenkins J."/>
            <person name="Haas F.B."/>
            <person name="Piednoel M."/>
            <person name="Gundlach H."/>
            <person name="Van Bel M."/>
            <person name="Meyberg R."/>
            <person name="Vives C."/>
            <person name="Morata J."/>
            <person name="Symeonidi A."/>
            <person name="Hiss M."/>
            <person name="Muchero W."/>
            <person name="Kamisugi Y."/>
            <person name="Saleh O."/>
            <person name="Blanc G."/>
            <person name="Decker E.L."/>
            <person name="van Gessel N."/>
            <person name="Grimwood J."/>
            <person name="Hayes R.D."/>
            <person name="Graham S.W."/>
            <person name="Gunter L.E."/>
            <person name="McDaniel S.F."/>
            <person name="Hoernstein S.N.W."/>
            <person name="Larsson A."/>
            <person name="Li F.W."/>
            <person name="Perroud P.F."/>
            <person name="Phillips J."/>
            <person name="Ranjan P."/>
            <person name="Rokshar D.S."/>
            <person name="Rothfels C.J."/>
            <person name="Schneider L."/>
            <person name="Shu S."/>
            <person name="Stevenson D.W."/>
            <person name="Thummler F."/>
            <person name="Tillich M."/>
            <person name="Villarreal Aguilar J.C."/>
            <person name="Widiez T."/>
            <person name="Wong G.K."/>
            <person name="Wymore A."/>
            <person name="Zhang Y."/>
            <person name="Zimmer A.D."/>
            <person name="Quatrano R.S."/>
            <person name="Mayer K.F.X."/>
            <person name="Goodstein D."/>
            <person name="Casacuberta J.M."/>
            <person name="Vandepoele K."/>
            <person name="Reski R."/>
            <person name="Cuming A.C."/>
            <person name="Tuskan G.A."/>
            <person name="Maumus F."/>
            <person name="Salse J."/>
            <person name="Schmutz J."/>
            <person name="Rensing S.A."/>
        </authorList>
    </citation>
    <scope>NUCLEOTIDE SEQUENCE [LARGE SCALE GENOMIC DNA]</scope>
    <source>
        <strain evidence="13 14">cv. Gransden 2004</strain>
    </source>
</reference>
<keyword evidence="4" id="KW-0677">Repeat</keyword>
<keyword evidence="5" id="KW-0862">Zinc</keyword>
<dbReference type="EnsemblPlants" id="Pp3c5_12180V3.6">
    <property type="protein sequence ID" value="Pp3c5_12180V3.6"/>
    <property type="gene ID" value="Pp3c5_12180"/>
</dbReference>
<dbReference type="Proteomes" id="UP000006727">
    <property type="component" value="Chromosome 5"/>
</dbReference>
<feature type="region of interest" description="Disordered" evidence="9">
    <location>
        <begin position="450"/>
        <end position="470"/>
    </location>
</feature>
<dbReference type="RefSeq" id="XP_024375956.1">
    <property type="nucleotide sequence ID" value="XM_024520188.2"/>
</dbReference>
<dbReference type="GeneID" id="112282518"/>
<dbReference type="SMART" id="SM00336">
    <property type="entry name" value="BBOX"/>
    <property type="match status" value="1"/>
</dbReference>
<dbReference type="OrthoDB" id="153872at2759"/>
<dbReference type="EnsemblPlants" id="Pp3c5_12180V3.7">
    <property type="protein sequence ID" value="Pp3c5_12180V3.7"/>
    <property type="gene ID" value="Pp3c5_12180"/>
</dbReference>
<evidence type="ECO:0000313" key="13">
    <source>
        <dbReference type="EnsemblPlants" id="Pp3c5_12180V3.1"/>
    </source>
</evidence>
<name>A0A2K1KJD2_PHYPA</name>
<comment type="similarity">
    <text evidence="2">Belongs to the CONSTANS family.</text>
</comment>
<dbReference type="InterPro" id="IPR010402">
    <property type="entry name" value="CCT_domain"/>
</dbReference>
<keyword evidence="6 8" id="KW-0539">Nucleus</keyword>
<feature type="compositionally biased region" description="Low complexity" evidence="9">
    <location>
        <begin position="234"/>
        <end position="246"/>
    </location>
</feature>
<evidence type="ECO:0000256" key="9">
    <source>
        <dbReference type="SAM" id="MobiDB-lite"/>
    </source>
</evidence>
<accession>A0A2K1KJD2</accession>
<keyword evidence="14" id="KW-1185">Reference proteome</keyword>
<keyword evidence="7" id="KW-0863">Zinc-finger</keyword>
<feature type="compositionally biased region" description="Low complexity" evidence="9">
    <location>
        <begin position="269"/>
        <end position="278"/>
    </location>
</feature>
<reference evidence="12 14" key="1">
    <citation type="journal article" date="2008" name="Science">
        <title>The Physcomitrella genome reveals evolutionary insights into the conquest of land by plants.</title>
        <authorList>
            <person name="Rensing S."/>
            <person name="Lang D."/>
            <person name="Zimmer A."/>
            <person name="Terry A."/>
            <person name="Salamov A."/>
            <person name="Shapiro H."/>
            <person name="Nishiyama T."/>
            <person name="Perroud P.-F."/>
            <person name="Lindquist E."/>
            <person name="Kamisugi Y."/>
            <person name="Tanahashi T."/>
            <person name="Sakakibara K."/>
            <person name="Fujita T."/>
            <person name="Oishi K."/>
            <person name="Shin-I T."/>
            <person name="Kuroki Y."/>
            <person name="Toyoda A."/>
            <person name="Suzuki Y."/>
            <person name="Hashimoto A."/>
            <person name="Yamaguchi K."/>
            <person name="Sugano A."/>
            <person name="Kohara Y."/>
            <person name="Fujiyama A."/>
            <person name="Anterola A."/>
            <person name="Aoki S."/>
            <person name="Ashton N."/>
            <person name="Barbazuk W.B."/>
            <person name="Barker E."/>
            <person name="Bennetzen J."/>
            <person name="Bezanilla M."/>
            <person name="Blankenship R."/>
            <person name="Cho S.H."/>
            <person name="Dutcher S."/>
            <person name="Estelle M."/>
            <person name="Fawcett J.A."/>
            <person name="Gundlach H."/>
            <person name="Hanada K."/>
            <person name="Heyl A."/>
            <person name="Hicks K.A."/>
            <person name="Hugh J."/>
            <person name="Lohr M."/>
            <person name="Mayer K."/>
            <person name="Melkozernov A."/>
            <person name="Murata T."/>
            <person name="Nelson D."/>
            <person name="Pils B."/>
            <person name="Prigge M."/>
            <person name="Reiss B."/>
            <person name="Renner T."/>
            <person name="Rombauts S."/>
            <person name="Rushton P."/>
            <person name="Sanderfoot A."/>
            <person name="Schween G."/>
            <person name="Shiu S.-H."/>
            <person name="Stueber K."/>
            <person name="Theodoulou F.L."/>
            <person name="Tu H."/>
            <person name="Van de Peer Y."/>
            <person name="Verrier P.J."/>
            <person name="Waters E."/>
            <person name="Wood A."/>
            <person name="Yang L."/>
            <person name="Cove D."/>
            <person name="Cuming A."/>
            <person name="Hasebe M."/>
            <person name="Lucas S."/>
            <person name="Mishler D.B."/>
            <person name="Reski R."/>
            <person name="Grigoriev I."/>
            <person name="Quatrano R.S."/>
            <person name="Boore J.L."/>
        </authorList>
    </citation>
    <scope>NUCLEOTIDE SEQUENCE [LARGE SCALE GENOMIC DNA]</scope>
    <source>
        <strain evidence="13 14">cv. Gransden 2004</strain>
    </source>
</reference>
<dbReference type="GO" id="GO:0008270">
    <property type="term" value="F:zinc ion binding"/>
    <property type="evidence" value="ECO:0007669"/>
    <property type="project" value="UniProtKB-KW"/>
</dbReference>
<reference evidence="13" key="3">
    <citation type="submission" date="2020-12" db="UniProtKB">
        <authorList>
            <consortium name="EnsemblPlants"/>
        </authorList>
    </citation>
    <scope>IDENTIFICATION</scope>
</reference>
<feature type="region of interest" description="Disordered" evidence="9">
    <location>
        <begin position="233"/>
        <end position="284"/>
    </location>
</feature>
<dbReference type="EnsemblPlants" id="Pp3c5_12180V3.2">
    <property type="protein sequence ID" value="Pp3c5_12180V3.2"/>
    <property type="gene ID" value="Pp3c5_12180"/>
</dbReference>
<dbReference type="CDD" id="cd19821">
    <property type="entry name" value="Bbox1_BBX-like"/>
    <property type="match status" value="1"/>
</dbReference>
<dbReference type="InterPro" id="IPR049808">
    <property type="entry name" value="CONSTANS-like_Bbox1"/>
</dbReference>
<dbReference type="STRING" id="3218.A0A2K1KJD2"/>
<sequence length="561" mass="60566">METTCDFCGEGQATVYCRADSALLCLSCDQHVHSANALSQRHSRTLLCHGCNMRPAGVRCTTCQNCFCQTCDDNTHSPSMMSAQHQRHVLECFTGCPSASELAALWACDNCSDVGGPISSVFSRGLNSKWAEIAGSSATRSTVARENQMGGAQRMDSSSGVAAVGVTNISSAAPPLLAKSAVLPSTSAVARQQEQGCIEKEISQQLQVLQVQDLARTSSASLPVQQAKRQCVNTQTSSQTQQESEQCSPMPVRRHSDQQPAQNSGVSGGESSMGVDDGQMMKLEDGPNDLVNQGGPDPFWRSNALTQATQMWGQNMQDLGVCGEVSDPCDAFSMADVDLFFDNYEDMFSSGSGPSRSSFEEISPRCSSIGQDSANASNDHARMQSIPEAELFKPINQDAATTANDIKLRENMVRQAGPGPGPVPPELHEMAVLMAMNDMDRTPCNMGSQFPAGPALTSRSLTLPGRSGDSGDYQDCNLSPLFFSSGEASLGSRSPDSVSIAQARDSAMLRYKEKRKIRRFDKRVRYESRKARADIRKRVKGRFVKAGQAYDYDPLATTRSF</sequence>
<proteinExistence type="inferred from homology"/>
<dbReference type="EnsemblPlants" id="Pp3c5_12180V3.3">
    <property type="protein sequence ID" value="Pp3c5_12180V3.3"/>
    <property type="gene ID" value="Pp3c5_12180"/>
</dbReference>
<comment type="subcellular location">
    <subcellularLocation>
        <location evidence="1 8">Nucleus</location>
    </subcellularLocation>
</comment>
<evidence type="ECO:0000313" key="12">
    <source>
        <dbReference type="EMBL" id="PNR53890.1"/>
    </source>
</evidence>
<evidence type="ECO:0000256" key="7">
    <source>
        <dbReference type="PROSITE-ProRule" id="PRU00024"/>
    </source>
</evidence>
<evidence type="ECO:0000256" key="2">
    <source>
        <dbReference type="ARBA" id="ARBA00010024"/>
    </source>
</evidence>
<dbReference type="Pfam" id="PF00643">
    <property type="entry name" value="zf-B_box"/>
    <property type="match status" value="1"/>
</dbReference>
<dbReference type="KEGG" id="ppp:112282518"/>
<evidence type="ECO:0000256" key="8">
    <source>
        <dbReference type="PROSITE-ProRule" id="PRU00357"/>
    </source>
</evidence>
<dbReference type="PANTHER" id="PTHR31717:SF45">
    <property type="entry name" value="ZINC FINGER PROTEIN CONSTANS-LIKE 14-RELATED"/>
    <property type="match status" value="1"/>
</dbReference>
<evidence type="ECO:0000256" key="6">
    <source>
        <dbReference type="ARBA" id="ARBA00023242"/>
    </source>
</evidence>
<dbReference type="Gramene" id="Pp3c5_12180V3.6">
    <property type="protein sequence ID" value="Pp3c5_12180V3.6"/>
    <property type="gene ID" value="Pp3c5_12180"/>
</dbReference>
<dbReference type="Gramene" id="Pp3c5_12180V3.2">
    <property type="protein sequence ID" value="Pp3c5_12180V3.2"/>
    <property type="gene ID" value="Pp3c5_12180"/>
</dbReference>
<evidence type="ECO:0000259" key="11">
    <source>
        <dbReference type="PROSITE" id="PS51017"/>
    </source>
</evidence>
<dbReference type="Gramene" id="Pp3c5_12180V3.1">
    <property type="protein sequence ID" value="Pp3c5_12180V3.1"/>
    <property type="gene ID" value="Pp3c5_12180"/>
</dbReference>
<keyword evidence="3" id="KW-0479">Metal-binding</keyword>
<protein>
    <submittedName>
        <fullName evidence="12 13">Uncharacterized protein</fullName>
    </submittedName>
</protein>
<evidence type="ECO:0000256" key="4">
    <source>
        <dbReference type="ARBA" id="ARBA00022737"/>
    </source>
</evidence>
<dbReference type="EnsemblPlants" id="Pp3c5_12180V3.5">
    <property type="protein sequence ID" value="Pp3c5_12180V3.5"/>
    <property type="gene ID" value="Pp3c5_12180"/>
</dbReference>
<dbReference type="EMBL" id="ABEU02000005">
    <property type="protein sequence ID" value="PNR53890.1"/>
    <property type="molecule type" value="Genomic_DNA"/>
</dbReference>
<dbReference type="Gramene" id="Pp3c5_12180V3.3">
    <property type="protein sequence ID" value="Pp3c5_12180V3.3"/>
    <property type="gene ID" value="Pp3c5_12180"/>
</dbReference>
<feature type="domain" description="CCT" evidence="11">
    <location>
        <begin position="504"/>
        <end position="546"/>
    </location>
</feature>
<dbReference type="Gramene" id="Pp3c5_12180V3.7">
    <property type="protein sequence ID" value="Pp3c5_12180V3.7"/>
    <property type="gene ID" value="Pp3c5_12180"/>
</dbReference>
<dbReference type="Gramene" id="Pp3c5_12180V3.5">
    <property type="protein sequence ID" value="Pp3c5_12180V3.5"/>
    <property type="gene ID" value="Pp3c5_12180"/>
</dbReference>
<gene>
    <name evidence="13" type="primary">LOC112282518</name>
    <name evidence="12" type="ORF">PHYPA_007565</name>
</gene>
<dbReference type="PaxDb" id="3218-PP1S236_21V6.1"/>
<evidence type="ECO:0000313" key="14">
    <source>
        <dbReference type="Proteomes" id="UP000006727"/>
    </source>
</evidence>
<dbReference type="EnsemblPlants" id="Pp3c5_12180V3.1">
    <property type="protein sequence ID" value="Pp3c5_12180V3.1"/>
    <property type="gene ID" value="Pp3c5_12180"/>
</dbReference>
<dbReference type="PROSITE" id="PS50119">
    <property type="entry name" value="ZF_BBOX"/>
    <property type="match status" value="2"/>
</dbReference>
<feature type="domain" description="B box-type" evidence="10">
    <location>
        <begin position="43"/>
        <end position="90"/>
    </location>
</feature>
<dbReference type="AlphaFoldDB" id="A0A2K1KJD2"/>
<dbReference type="OMA" id="DEMDMAF"/>